<dbReference type="PANTHER" id="PTHR38013">
    <property type="entry name" value="GLYCOPROTEIN/POLYSACCHARIDE METABOLISM"/>
    <property type="match status" value="1"/>
</dbReference>
<feature type="signal peptide" evidence="1">
    <location>
        <begin position="1"/>
        <end position="28"/>
    </location>
</feature>
<dbReference type="InterPro" id="IPR039366">
    <property type="entry name" value="Pilotin"/>
</dbReference>
<protein>
    <submittedName>
        <fullName evidence="3">YbaY family lipoprotein</fullName>
    </submittedName>
</protein>
<dbReference type="Pfam" id="PF03724">
    <property type="entry name" value="META"/>
    <property type="match status" value="1"/>
</dbReference>
<organism evidence="3 4">
    <name type="scientific">Sediminihaliea albiluteola</name>
    <dbReference type="NCBI Taxonomy" id="2758564"/>
    <lineage>
        <taxon>Bacteria</taxon>
        <taxon>Pseudomonadati</taxon>
        <taxon>Pseudomonadota</taxon>
        <taxon>Gammaproteobacteria</taxon>
        <taxon>Cellvibrionales</taxon>
        <taxon>Halieaceae</taxon>
        <taxon>Sediminihaliea</taxon>
    </lineage>
</organism>
<dbReference type="EMBL" id="JACFXU010000014">
    <property type="protein sequence ID" value="MBA6413500.1"/>
    <property type="molecule type" value="Genomic_DNA"/>
</dbReference>
<dbReference type="PANTHER" id="PTHR38013:SF1">
    <property type="entry name" value="GLYCOPROTEIN_POLYSACCHARIDE METABOLISM"/>
    <property type="match status" value="1"/>
</dbReference>
<dbReference type="InterPro" id="IPR038670">
    <property type="entry name" value="HslJ-like_sf"/>
</dbReference>
<evidence type="ECO:0000259" key="2">
    <source>
        <dbReference type="Pfam" id="PF03724"/>
    </source>
</evidence>
<gene>
    <name evidence="3" type="ORF">H2508_10305</name>
</gene>
<evidence type="ECO:0000313" key="3">
    <source>
        <dbReference type="EMBL" id="MBA6413500.1"/>
    </source>
</evidence>
<reference evidence="3 4" key="1">
    <citation type="submission" date="2020-07" db="EMBL/GenBank/DDBJ databases">
        <title>Halieaceae bacterium, F7430, whole genome shotgun sequencing project.</title>
        <authorList>
            <person name="Jiang S."/>
            <person name="Liu Z.W."/>
            <person name="Du Z.J."/>
        </authorList>
    </citation>
    <scope>NUCLEOTIDE SEQUENCE [LARGE SCALE GENOMIC DNA]</scope>
    <source>
        <strain evidence="3 4">F7430</strain>
    </source>
</reference>
<dbReference type="AlphaFoldDB" id="A0A7W2TX08"/>
<keyword evidence="3" id="KW-0449">Lipoprotein</keyword>
<comment type="caution">
    <text evidence="3">The sequence shown here is derived from an EMBL/GenBank/DDBJ whole genome shotgun (WGS) entry which is preliminary data.</text>
</comment>
<dbReference type="RefSeq" id="WP_182172828.1">
    <property type="nucleotide sequence ID" value="NZ_JACFXU010000014.1"/>
</dbReference>
<feature type="domain" description="DUF306" evidence="2">
    <location>
        <begin position="160"/>
        <end position="278"/>
    </location>
</feature>
<evidence type="ECO:0000313" key="4">
    <source>
        <dbReference type="Proteomes" id="UP000539350"/>
    </source>
</evidence>
<dbReference type="Proteomes" id="UP000539350">
    <property type="component" value="Unassembled WGS sequence"/>
</dbReference>
<dbReference type="InterPro" id="IPR053196">
    <property type="entry name" value="Lipoprotein_YbaY-like"/>
</dbReference>
<feature type="chain" id="PRO_5030743859" evidence="1">
    <location>
        <begin position="29"/>
        <end position="281"/>
    </location>
</feature>
<name>A0A7W2TX08_9GAMM</name>
<keyword evidence="1" id="KW-0732">Signal</keyword>
<evidence type="ECO:0000256" key="1">
    <source>
        <dbReference type="SAM" id="SignalP"/>
    </source>
</evidence>
<dbReference type="Gene3D" id="2.40.128.270">
    <property type="match status" value="1"/>
</dbReference>
<sequence>MMRYDSPSKGLLQLWRPLALGLSMLLLAACGQDSASNSGQEAAMTDTIEGQVLYRERIALAPSAEIEVELQDISQPDAPASTLVTLTLPNSSGPPYPFSMSYNTADIEAGKRYAMRASIIVEGRTIFTSTDYIDPFAEQPLEIMVYQVPEAPEQAGAAQSPLDGSYWHLVSLAGQPAGKGEGGKALDLRFTAASAESEARVSGFSGCNRLSGGFSSEGGDEHSGSLSFTPLASTMMACAEGSEIERSYLAMLAKVDSFRLNNGNLSLLSEGEELATFKPAE</sequence>
<dbReference type="PROSITE" id="PS51257">
    <property type="entry name" value="PROKAR_LIPOPROTEIN"/>
    <property type="match status" value="1"/>
</dbReference>
<proteinExistence type="predicted"/>
<dbReference type="InterPro" id="IPR005184">
    <property type="entry name" value="DUF306_Meta_HslJ"/>
</dbReference>
<dbReference type="Pfam" id="PF09619">
    <property type="entry name" value="YscW"/>
    <property type="match status" value="1"/>
</dbReference>
<keyword evidence="4" id="KW-1185">Reference proteome</keyword>
<accession>A0A7W2TX08</accession>